<protein>
    <recommendedName>
        <fullName evidence="4">NlpE N-terminal domain-containing protein</fullName>
    </recommendedName>
</protein>
<proteinExistence type="predicted"/>
<feature type="signal peptide" evidence="1">
    <location>
        <begin position="1"/>
        <end position="23"/>
    </location>
</feature>
<dbReference type="RefSeq" id="WP_092999206.1">
    <property type="nucleotide sequence ID" value="NZ_FMWD01000017.1"/>
</dbReference>
<name>A0A1G5R1M2_9GAMM</name>
<dbReference type="STRING" id="415747.SAMN03097708_03212"/>
<evidence type="ECO:0000313" key="3">
    <source>
        <dbReference type="Proteomes" id="UP000199648"/>
    </source>
</evidence>
<evidence type="ECO:0008006" key="4">
    <source>
        <dbReference type="Google" id="ProtNLM"/>
    </source>
</evidence>
<keyword evidence="1" id="KW-0732">Signal</keyword>
<evidence type="ECO:0000256" key="1">
    <source>
        <dbReference type="SAM" id="SignalP"/>
    </source>
</evidence>
<keyword evidence="3" id="KW-1185">Reference proteome</keyword>
<reference evidence="2 3" key="1">
    <citation type="submission" date="2016-10" db="EMBL/GenBank/DDBJ databases">
        <authorList>
            <person name="de Groot N.N."/>
        </authorList>
    </citation>
    <scope>NUCLEOTIDE SEQUENCE [LARGE SCALE GENOMIC DNA]</scope>
    <source>
        <strain evidence="2 3">HLD2</strain>
    </source>
</reference>
<feature type="chain" id="PRO_5011528516" description="NlpE N-terminal domain-containing protein" evidence="1">
    <location>
        <begin position="24"/>
        <end position="147"/>
    </location>
</feature>
<dbReference type="EMBL" id="FMWD01000017">
    <property type="protein sequence ID" value="SCZ67846.1"/>
    <property type="molecule type" value="Genomic_DNA"/>
</dbReference>
<dbReference type="OrthoDB" id="8241863at2"/>
<accession>A0A1G5R1M2</accession>
<dbReference type="AlphaFoldDB" id="A0A1G5R1M2"/>
<organism evidence="2 3">
    <name type="scientific">Thiohalomonas denitrificans</name>
    <dbReference type="NCBI Taxonomy" id="415747"/>
    <lineage>
        <taxon>Bacteria</taxon>
        <taxon>Pseudomonadati</taxon>
        <taxon>Pseudomonadota</taxon>
        <taxon>Gammaproteobacteria</taxon>
        <taxon>Thiohalomonadales</taxon>
        <taxon>Thiohalomonadaceae</taxon>
        <taxon>Thiohalomonas</taxon>
    </lineage>
</organism>
<dbReference type="Proteomes" id="UP000199648">
    <property type="component" value="Unassembled WGS sequence"/>
</dbReference>
<sequence length="147" mass="15811">MNKPVLLASVITLFTATSFNAMAAPVDKSPDRCSAQTLQGSYLYSIQGYRDGKPYASGGFMSFDGAGKATVLWTSSVERAQRFTTGSYTVDENCSGSMILDVTTVNHFYIAPSGDYLEFVRVSGNGVIATDAKRVSRDLLATQPSRP</sequence>
<gene>
    <name evidence="2" type="ORF">SAMN03097708_03212</name>
</gene>
<evidence type="ECO:0000313" key="2">
    <source>
        <dbReference type="EMBL" id="SCZ67846.1"/>
    </source>
</evidence>